<keyword evidence="2" id="KW-0560">Oxidoreductase</keyword>
<dbReference type="InterPro" id="IPR000683">
    <property type="entry name" value="Gfo/Idh/MocA-like_OxRdtase_N"/>
</dbReference>
<evidence type="ECO:0000259" key="3">
    <source>
        <dbReference type="Pfam" id="PF01408"/>
    </source>
</evidence>
<dbReference type="Pfam" id="PF01408">
    <property type="entry name" value="GFO_IDH_MocA"/>
    <property type="match status" value="1"/>
</dbReference>
<reference evidence="5 6" key="1">
    <citation type="submission" date="2016-05" db="EMBL/GenBank/DDBJ databases">
        <title>Complete genome sequence of a phthalic acid esters degrading Mycobacterium sp. YC-RL4.</title>
        <authorList>
            <person name="Ren L."/>
            <person name="Fan S."/>
            <person name="Ruth N."/>
            <person name="Jia Y."/>
            <person name="Wang J."/>
            <person name="Qiao C."/>
        </authorList>
    </citation>
    <scope>NUCLEOTIDE SEQUENCE [LARGE SCALE GENOMIC DNA]</scope>
    <source>
        <strain evidence="5 6">YC-RL4</strain>
    </source>
</reference>
<dbReference type="Pfam" id="PF22725">
    <property type="entry name" value="GFO_IDH_MocA_C3"/>
    <property type="match status" value="1"/>
</dbReference>
<feature type="domain" description="Gfo/Idh/MocA-like oxidoreductase N-terminal" evidence="3">
    <location>
        <begin position="4"/>
        <end position="119"/>
    </location>
</feature>
<dbReference type="Gene3D" id="3.40.50.720">
    <property type="entry name" value="NAD(P)-binding Rossmann-like Domain"/>
    <property type="match status" value="1"/>
</dbReference>
<dbReference type="SUPFAM" id="SSF51735">
    <property type="entry name" value="NAD(P)-binding Rossmann-fold domains"/>
    <property type="match status" value="1"/>
</dbReference>
<proteinExistence type="inferred from homology"/>
<name>A0A172ULD4_9MYCO</name>
<dbReference type="EMBL" id="CP015596">
    <property type="protein sequence ID" value="ANE79967.1"/>
    <property type="molecule type" value="Genomic_DNA"/>
</dbReference>
<dbReference type="AlphaFoldDB" id="A0A172ULD4"/>
<evidence type="ECO:0000313" key="6">
    <source>
        <dbReference type="Proteomes" id="UP000077143"/>
    </source>
</evidence>
<evidence type="ECO:0000256" key="2">
    <source>
        <dbReference type="ARBA" id="ARBA00023002"/>
    </source>
</evidence>
<dbReference type="PANTHER" id="PTHR42840">
    <property type="entry name" value="NAD(P)-BINDING ROSSMANN-FOLD SUPERFAMILY PROTEIN-RELATED"/>
    <property type="match status" value="1"/>
</dbReference>
<dbReference type="GO" id="GO:0000166">
    <property type="term" value="F:nucleotide binding"/>
    <property type="evidence" value="ECO:0007669"/>
    <property type="project" value="InterPro"/>
</dbReference>
<organism evidence="5 6">
    <name type="scientific">Mycobacterium adipatum</name>
    <dbReference type="NCBI Taxonomy" id="1682113"/>
    <lineage>
        <taxon>Bacteria</taxon>
        <taxon>Bacillati</taxon>
        <taxon>Actinomycetota</taxon>
        <taxon>Actinomycetes</taxon>
        <taxon>Mycobacteriales</taxon>
        <taxon>Mycobacteriaceae</taxon>
        <taxon>Mycobacterium</taxon>
    </lineage>
</organism>
<dbReference type="Gene3D" id="3.30.360.10">
    <property type="entry name" value="Dihydrodipicolinate Reductase, domain 2"/>
    <property type="match status" value="1"/>
</dbReference>
<dbReference type="InterPro" id="IPR036291">
    <property type="entry name" value="NAD(P)-bd_dom_sf"/>
</dbReference>
<dbReference type="RefSeq" id="WP_067995261.1">
    <property type="nucleotide sequence ID" value="NZ_CP015596.1"/>
</dbReference>
<evidence type="ECO:0000256" key="1">
    <source>
        <dbReference type="ARBA" id="ARBA00010928"/>
    </source>
</evidence>
<protein>
    <submittedName>
        <fullName evidence="5">Dehydrogenase</fullName>
    </submittedName>
</protein>
<dbReference type="PANTHER" id="PTHR42840:SF3">
    <property type="entry name" value="BINDING ROSSMANN FOLD OXIDOREDUCTASE, PUTATIVE (AFU_ORTHOLOGUE AFUA_2G10240)-RELATED"/>
    <property type="match status" value="1"/>
</dbReference>
<dbReference type="OrthoDB" id="256869at2"/>
<dbReference type="InterPro" id="IPR055170">
    <property type="entry name" value="GFO_IDH_MocA-like_dom"/>
</dbReference>
<dbReference type="SUPFAM" id="SSF55347">
    <property type="entry name" value="Glyceraldehyde-3-phosphate dehydrogenase-like, C-terminal domain"/>
    <property type="match status" value="1"/>
</dbReference>
<evidence type="ECO:0000259" key="4">
    <source>
        <dbReference type="Pfam" id="PF22725"/>
    </source>
</evidence>
<accession>A0A172ULD4</accession>
<sequence length="347" mass="36163">MTTIGVIGLGRIGAFHTETLAGLPGVDGLVITDERADVTASVAAKHGARAVGSVEELLSSGVDGVVVAAATPAHAELTLASVQRGIPTFCEKPIASTAAESARVAEIINRSGVPVQVGYQRRFDAAFAAAKAAVDAGTLGTLHTVRSTTMDPAPPPMDYIKGSGGIFRDCAVHDFDIIRWITGQNAVEVYATGTVQGDPLFAEYGDVDSAAVVVRFDGGALGVVSNARYNARGYDCRLEVHGFADSVAAGWDHGVPLRNTDPRFADPSDFPSGPAHNFFMDRFTEAFRTELAGFVEVAEGGPVRGATVADAVEVAWLAEAATESLRRGAPVALESVKESVTREVSHA</sequence>
<keyword evidence="6" id="KW-1185">Reference proteome</keyword>
<dbReference type="GO" id="GO:0016491">
    <property type="term" value="F:oxidoreductase activity"/>
    <property type="evidence" value="ECO:0007669"/>
    <property type="project" value="UniProtKB-KW"/>
</dbReference>
<comment type="similarity">
    <text evidence="1">Belongs to the Gfo/Idh/MocA family.</text>
</comment>
<feature type="domain" description="GFO/IDH/MocA-like oxidoreductase" evidence="4">
    <location>
        <begin position="127"/>
        <end position="242"/>
    </location>
</feature>
<dbReference type="KEGG" id="madi:A7U43_12175"/>
<gene>
    <name evidence="5" type="ORF">A7U43_12175</name>
</gene>
<dbReference type="Proteomes" id="UP000077143">
    <property type="component" value="Chromosome"/>
</dbReference>
<dbReference type="STRING" id="1682113.A7U43_12175"/>
<evidence type="ECO:0000313" key="5">
    <source>
        <dbReference type="EMBL" id="ANE79967.1"/>
    </source>
</evidence>